<dbReference type="OrthoDB" id="9798006at2"/>
<proteinExistence type="predicted"/>
<dbReference type="EMBL" id="CP032418">
    <property type="protein sequence ID" value="AYC30465.1"/>
    <property type="molecule type" value="Genomic_DNA"/>
</dbReference>
<dbReference type="AlphaFoldDB" id="A0A385YUA8"/>
<dbReference type="PANTHER" id="PTHR43072">
    <property type="entry name" value="N-ACETYLTRANSFERASE"/>
    <property type="match status" value="1"/>
</dbReference>
<reference evidence="5" key="1">
    <citation type="submission" date="2018-09" db="EMBL/GenBank/DDBJ databases">
        <authorList>
            <person name="Zhu H."/>
        </authorList>
    </citation>
    <scope>NUCLEOTIDE SEQUENCE [LARGE SCALE GENOMIC DNA]</scope>
    <source>
        <strain evidence="5">K2R23-3</strain>
    </source>
</reference>
<dbReference type="KEGG" id="paek:D3873_11710"/>
<evidence type="ECO:0000259" key="3">
    <source>
        <dbReference type="PROSITE" id="PS51186"/>
    </source>
</evidence>
<dbReference type="InterPro" id="IPR000182">
    <property type="entry name" value="GNAT_dom"/>
</dbReference>
<evidence type="ECO:0000313" key="5">
    <source>
        <dbReference type="Proteomes" id="UP000265725"/>
    </source>
</evidence>
<dbReference type="Gene3D" id="3.40.630.30">
    <property type="match status" value="1"/>
</dbReference>
<dbReference type="SUPFAM" id="SSF55729">
    <property type="entry name" value="Acyl-CoA N-acyltransferases (Nat)"/>
    <property type="match status" value="1"/>
</dbReference>
<dbReference type="PANTHER" id="PTHR43072:SF23">
    <property type="entry name" value="UPF0039 PROTEIN C11D3.02C"/>
    <property type="match status" value="1"/>
</dbReference>
<keyword evidence="5" id="KW-1185">Reference proteome</keyword>
<protein>
    <submittedName>
        <fullName evidence="4">N-acetyltransferase family protein</fullName>
    </submittedName>
</protein>
<dbReference type="Pfam" id="PF00583">
    <property type="entry name" value="Acetyltransf_1"/>
    <property type="match status" value="1"/>
</dbReference>
<organism evidence="4 5">
    <name type="scientific">Paenisporosarcina cavernae</name>
    <dbReference type="NCBI Taxonomy" id="2320858"/>
    <lineage>
        <taxon>Bacteria</taxon>
        <taxon>Bacillati</taxon>
        <taxon>Bacillota</taxon>
        <taxon>Bacilli</taxon>
        <taxon>Bacillales</taxon>
        <taxon>Caryophanaceae</taxon>
        <taxon>Paenisporosarcina</taxon>
    </lineage>
</organism>
<evidence type="ECO:0000256" key="2">
    <source>
        <dbReference type="ARBA" id="ARBA00023315"/>
    </source>
</evidence>
<dbReference type="Proteomes" id="UP000265725">
    <property type="component" value="Chromosome"/>
</dbReference>
<feature type="domain" description="N-acetyltransferase" evidence="3">
    <location>
        <begin position="2"/>
        <end position="160"/>
    </location>
</feature>
<name>A0A385YUA8_9BACL</name>
<keyword evidence="1 4" id="KW-0808">Transferase</keyword>
<sequence length="163" mass="18264">MFVIRAMTVSDWPKVKEIYEYGIEGGNATFETAAPSYEKWMETADPACHLVYEIEGNVMGWAKVLYTSARYVYRGVGEVSIYLHPNAQGKGIGKELLTALIETSEKAGYWTLKAGIFPENKGSIALHQKCGFRLVGVHKKMGEMNGVWRDNAIYERRSTTVGM</sequence>
<gene>
    <name evidence="4" type="ORF">D3873_11710</name>
</gene>
<dbReference type="CDD" id="cd04301">
    <property type="entry name" value="NAT_SF"/>
    <property type="match status" value="1"/>
</dbReference>
<keyword evidence="2" id="KW-0012">Acyltransferase</keyword>
<accession>A0A385YUA8</accession>
<dbReference type="RefSeq" id="WP_119884182.1">
    <property type="nucleotide sequence ID" value="NZ_CP032418.1"/>
</dbReference>
<dbReference type="InterPro" id="IPR016181">
    <property type="entry name" value="Acyl_CoA_acyltransferase"/>
</dbReference>
<dbReference type="GO" id="GO:0016747">
    <property type="term" value="F:acyltransferase activity, transferring groups other than amino-acyl groups"/>
    <property type="evidence" value="ECO:0007669"/>
    <property type="project" value="InterPro"/>
</dbReference>
<evidence type="ECO:0000313" key="4">
    <source>
        <dbReference type="EMBL" id="AYC30465.1"/>
    </source>
</evidence>
<dbReference type="PROSITE" id="PS51186">
    <property type="entry name" value="GNAT"/>
    <property type="match status" value="1"/>
</dbReference>
<evidence type="ECO:0000256" key="1">
    <source>
        <dbReference type="ARBA" id="ARBA00022679"/>
    </source>
</evidence>